<dbReference type="InterPro" id="IPR027417">
    <property type="entry name" value="P-loop_NTPase"/>
</dbReference>
<dbReference type="GO" id="GO:0005737">
    <property type="term" value="C:cytoplasm"/>
    <property type="evidence" value="ECO:0007669"/>
    <property type="project" value="TreeGrafter"/>
</dbReference>
<dbReference type="GO" id="GO:0005524">
    <property type="term" value="F:ATP binding"/>
    <property type="evidence" value="ECO:0007669"/>
    <property type="project" value="UniProtKB-KW"/>
</dbReference>
<comment type="similarity">
    <text evidence="1 8">Belongs to the helicase family. RecQ subfamily.</text>
</comment>
<evidence type="ECO:0000313" key="13">
    <source>
        <dbReference type="WBParaSite" id="jg21698"/>
    </source>
</evidence>
<dbReference type="InterPro" id="IPR014001">
    <property type="entry name" value="Helicase_ATP-bd"/>
</dbReference>
<evidence type="ECO:0000256" key="9">
    <source>
        <dbReference type="SAM" id="Phobius"/>
    </source>
</evidence>
<dbReference type="GO" id="GO:0043138">
    <property type="term" value="F:3'-5' DNA helicase activity"/>
    <property type="evidence" value="ECO:0007669"/>
    <property type="project" value="UniProtKB-EC"/>
</dbReference>
<keyword evidence="8" id="KW-0539">Nucleus</keyword>
<evidence type="ECO:0000256" key="1">
    <source>
        <dbReference type="ARBA" id="ARBA00005446"/>
    </source>
</evidence>
<comment type="catalytic activity">
    <reaction evidence="7 8">
        <text>ATP + H2O = ADP + phosphate + H(+)</text>
        <dbReference type="Rhea" id="RHEA:13065"/>
        <dbReference type="ChEBI" id="CHEBI:15377"/>
        <dbReference type="ChEBI" id="CHEBI:15378"/>
        <dbReference type="ChEBI" id="CHEBI:30616"/>
        <dbReference type="ChEBI" id="CHEBI:43474"/>
        <dbReference type="ChEBI" id="CHEBI:456216"/>
    </reaction>
</comment>
<comment type="catalytic activity">
    <reaction evidence="6 8">
        <text>Couples ATP hydrolysis with the unwinding of duplex DNA by translocating in the 3'-5' direction.</text>
        <dbReference type="EC" id="5.6.2.4"/>
    </reaction>
</comment>
<keyword evidence="9" id="KW-0812">Transmembrane</keyword>
<dbReference type="GO" id="GO:0005694">
    <property type="term" value="C:chromosome"/>
    <property type="evidence" value="ECO:0007669"/>
    <property type="project" value="TreeGrafter"/>
</dbReference>
<proteinExistence type="inferred from homology"/>
<dbReference type="GO" id="GO:0005654">
    <property type="term" value="C:nucleoplasm"/>
    <property type="evidence" value="ECO:0007669"/>
    <property type="project" value="TreeGrafter"/>
</dbReference>
<dbReference type="GO" id="GO:0016787">
    <property type="term" value="F:hydrolase activity"/>
    <property type="evidence" value="ECO:0007669"/>
    <property type="project" value="UniProtKB-KW"/>
</dbReference>
<organism evidence="12 13">
    <name type="scientific">Ditylenchus dipsaci</name>
    <dbReference type="NCBI Taxonomy" id="166011"/>
    <lineage>
        <taxon>Eukaryota</taxon>
        <taxon>Metazoa</taxon>
        <taxon>Ecdysozoa</taxon>
        <taxon>Nematoda</taxon>
        <taxon>Chromadorea</taxon>
        <taxon>Rhabditida</taxon>
        <taxon>Tylenchina</taxon>
        <taxon>Tylenchomorpha</taxon>
        <taxon>Sphaerularioidea</taxon>
        <taxon>Anguinidae</taxon>
        <taxon>Anguininae</taxon>
        <taxon>Ditylenchus</taxon>
    </lineage>
</organism>
<dbReference type="GO" id="GO:0000723">
    <property type="term" value="P:telomere maintenance"/>
    <property type="evidence" value="ECO:0007669"/>
    <property type="project" value="TreeGrafter"/>
</dbReference>
<dbReference type="EC" id="5.6.2.4" evidence="8"/>
<evidence type="ECO:0000313" key="12">
    <source>
        <dbReference type="Proteomes" id="UP000887574"/>
    </source>
</evidence>
<accession>A0A915DQ08</accession>
<dbReference type="PANTHER" id="PTHR13710">
    <property type="entry name" value="DNA HELICASE RECQ FAMILY MEMBER"/>
    <property type="match status" value="1"/>
</dbReference>
<evidence type="ECO:0000259" key="11">
    <source>
        <dbReference type="PROSITE" id="PS51194"/>
    </source>
</evidence>
<keyword evidence="12" id="KW-1185">Reference proteome</keyword>
<dbReference type="AlphaFoldDB" id="A0A915DQ08"/>
<dbReference type="InterPro" id="IPR001650">
    <property type="entry name" value="Helicase_C-like"/>
</dbReference>
<evidence type="ECO:0000256" key="5">
    <source>
        <dbReference type="ARBA" id="ARBA00022840"/>
    </source>
</evidence>
<dbReference type="Pfam" id="PF00270">
    <property type="entry name" value="DEAD"/>
    <property type="match status" value="1"/>
</dbReference>
<dbReference type="GO" id="GO:0009378">
    <property type="term" value="F:four-way junction helicase activity"/>
    <property type="evidence" value="ECO:0007669"/>
    <property type="project" value="TreeGrafter"/>
</dbReference>
<evidence type="ECO:0000256" key="8">
    <source>
        <dbReference type="RuleBase" id="RU364117"/>
    </source>
</evidence>
<keyword evidence="3 8" id="KW-0378">Hydrolase</keyword>
<dbReference type="PANTHER" id="PTHR13710:SF120">
    <property type="entry name" value="BIFUNCTIONAL 3'-5' EXONUCLEASE_ATP-DEPENDENT HELICASE WRN"/>
    <property type="match status" value="1"/>
</dbReference>
<evidence type="ECO:0000256" key="2">
    <source>
        <dbReference type="ARBA" id="ARBA00022741"/>
    </source>
</evidence>
<dbReference type="Proteomes" id="UP000887574">
    <property type="component" value="Unplaced"/>
</dbReference>
<sequence>MYTPQCTPGYDVFGHLTVNSIHSNPRHSAHLAPVPWVCTMEEVDCIFYADIDIDCSSYIAFFASHESQQSVKTLAGILSSSAIPILAVESYLERGEKVGSVGNHVNRKWQKFVFQLPALLQENLTLVISPLISLMEDQVRTLRNVHIPATYLTNKMRSKAEAELLSSIRQKHLRLLYTTPEMYKERPDFFKEISNDVGLVAVDEAHCITQWDRSVPFMALTSTATKPTQKDIIKSLKLKSPEIVLDRLDRYFFFKHVKEELYLQVLERSNLKNKSIAISKDLLPLLILNRRTGFRHFGGPTIIYCNSKDMVDEINGFLEDNKVLEDFIADRISTVVATVAFGMGIDKRDVRCVIHYGTPSNVERYFQEIGRAGRDGEPSTCKLFYSKADFNSHRFNMKSDDEYTEEYKKSLLKNLAKMEEYASAETKCRRKLLLSHFGAKCARQKMSTCCDICVKKARFRSKSLTVISKPHSCANDVCLPSGSDAVAVIKKHVLSLSVPLHLNLKLSQVIVVEVVATCIVVVILLQM</sequence>
<dbReference type="SMART" id="SM00490">
    <property type="entry name" value="HELICc"/>
    <property type="match status" value="1"/>
</dbReference>
<protein>
    <recommendedName>
        <fullName evidence="8">ATP-dependent DNA helicase</fullName>
        <ecNumber evidence="8">5.6.2.4</ecNumber>
    </recommendedName>
</protein>
<dbReference type="PROSITE" id="PS51192">
    <property type="entry name" value="HELICASE_ATP_BIND_1"/>
    <property type="match status" value="1"/>
</dbReference>
<name>A0A915DQ08_9BILA</name>
<dbReference type="SUPFAM" id="SSF52540">
    <property type="entry name" value="P-loop containing nucleoside triphosphate hydrolases"/>
    <property type="match status" value="1"/>
</dbReference>
<evidence type="ECO:0000256" key="3">
    <source>
        <dbReference type="ARBA" id="ARBA00022801"/>
    </source>
</evidence>
<feature type="domain" description="Helicase ATP-binding" evidence="10">
    <location>
        <begin position="112"/>
        <end position="242"/>
    </location>
</feature>
<feature type="transmembrane region" description="Helical" evidence="9">
    <location>
        <begin position="506"/>
        <end position="525"/>
    </location>
</feature>
<comment type="subcellular location">
    <subcellularLocation>
        <location evidence="8">Nucleus</location>
    </subcellularLocation>
</comment>
<dbReference type="Pfam" id="PF16124">
    <property type="entry name" value="RecQ_Zn_bind"/>
    <property type="match status" value="1"/>
</dbReference>
<dbReference type="NCBIfam" id="TIGR00614">
    <property type="entry name" value="recQ_fam"/>
    <property type="match status" value="1"/>
</dbReference>
<dbReference type="InterPro" id="IPR032284">
    <property type="entry name" value="RecQ_Zn-bd"/>
</dbReference>
<dbReference type="Gene3D" id="3.40.50.300">
    <property type="entry name" value="P-loop containing nucleotide triphosphate hydrolases"/>
    <property type="match status" value="2"/>
</dbReference>
<keyword evidence="4 8" id="KW-0347">Helicase</keyword>
<dbReference type="WBParaSite" id="jg21698">
    <property type="protein sequence ID" value="jg21698"/>
    <property type="gene ID" value="jg21698"/>
</dbReference>
<evidence type="ECO:0000256" key="7">
    <source>
        <dbReference type="ARBA" id="ARBA00049360"/>
    </source>
</evidence>
<evidence type="ECO:0000256" key="6">
    <source>
        <dbReference type="ARBA" id="ARBA00034617"/>
    </source>
</evidence>
<evidence type="ECO:0000259" key="10">
    <source>
        <dbReference type="PROSITE" id="PS51192"/>
    </source>
</evidence>
<keyword evidence="2 8" id="KW-0547">Nucleotide-binding</keyword>
<dbReference type="InterPro" id="IPR004589">
    <property type="entry name" value="DNA_helicase_ATP-dep_RecQ"/>
</dbReference>
<feature type="domain" description="Helicase C-terminal" evidence="11">
    <location>
        <begin position="257"/>
        <end position="419"/>
    </location>
</feature>
<keyword evidence="9" id="KW-0472">Membrane</keyword>
<keyword evidence="5 8" id="KW-0067">ATP-binding</keyword>
<dbReference type="PROSITE" id="PS51194">
    <property type="entry name" value="HELICASE_CTER"/>
    <property type="match status" value="1"/>
</dbReference>
<dbReference type="GO" id="GO:0000724">
    <property type="term" value="P:double-strand break repair via homologous recombination"/>
    <property type="evidence" value="ECO:0007669"/>
    <property type="project" value="TreeGrafter"/>
</dbReference>
<evidence type="ECO:0000256" key="4">
    <source>
        <dbReference type="ARBA" id="ARBA00022806"/>
    </source>
</evidence>
<dbReference type="InterPro" id="IPR011545">
    <property type="entry name" value="DEAD/DEAH_box_helicase_dom"/>
</dbReference>
<reference evidence="13" key="1">
    <citation type="submission" date="2022-11" db="UniProtKB">
        <authorList>
            <consortium name="WormBaseParasite"/>
        </authorList>
    </citation>
    <scope>IDENTIFICATION</scope>
</reference>
<keyword evidence="9" id="KW-1133">Transmembrane helix</keyword>
<dbReference type="Pfam" id="PF00271">
    <property type="entry name" value="Helicase_C"/>
    <property type="match status" value="1"/>
</dbReference>
<dbReference type="GO" id="GO:0003676">
    <property type="term" value="F:nucleic acid binding"/>
    <property type="evidence" value="ECO:0007669"/>
    <property type="project" value="InterPro"/>
</dbReference>